<gene>
    <name evidence="15" type="ORF">HPP92_007815</name>
</gene>
<feature type="transmembrane region" description="Helical" evidence="14">
    <location>
        <begin position="150"/>
        <end position="172"/>
    </location>
</feature>
<dbReference type="PANTHER" id="PTHR18640:SF10">
    <property type="entry name" value="SODIUM_METABOLITE COTRANSPORTER BASS4, CHLOROPLASTIC-RELATED"/>
    <property type="match status" value="1"/>
</dbReference>
<evidence type="ECO:0000256" key="12">
    <source>
        <dbReference type="ARBA" id="ARBA00067138"/>
    </source>
</evidence>
<feature type="transmembrane region" description="Helical" evidence="14">
    <location>
        <begin position="184"/>
        <end position="204"/>
    </location>
</feature>
<keyword evidence="9" id="KW-0809">Transit peptide</keyword>
<accession>A0A835RDB2</accession>
<evidence type="ECO:0000256" key="5">
    <source>
        <dbReference type="ARBA" id="ARBA00022448"/>
    </source>
</evidence>
<feature type="transmembrane region" description="Helical" evidence="14">
    <location>
        <begin position="320"/>
        <end position="345"/>
    </location>
</feature>
<evidence type="ECO:0000256" key="3">
    <source>
        <dbReference type="ARBA" id="ARBA00004141"/>
    </source>
</evidence>
<dbReference type="FunFam" id="1.20.1530.20:FF:000021">
    <property type="entry name" value="Probable sodium/metabolite cotransporter BASS4, chloroplastic"/>
    <property type="match status" value="1"/>
</dbReference>
<evidence type="ECO:0000256" key="14">
    <source>
        <dbReference type="SAM" id="Phobius"/>
    </source>
</evidence>
<dbReference type="AlphaFoldDB" id="A0A835RDB2"/>
<comment type="subcellular location">
    <subcellularLocation>
        <location evidence="3">Membrane</location>
        <topology evidence="3">Multi-pass membrane protein</topology>
    </subcellularLocation>
    <subcellularLocation>
        <location evidence="2">Plastid</location>
        <location evidence="2">Chloroplast envelope</location>
    </subcellularLocation>
</comment>
<dbReference type="EMBL" id="JADCNL010000003">
    <property type="protein sequence ID" value="KAG0489004.1"/>
    <property type="molecule type" value="Genomic_DNA"/>
</dbReference>
<feature type="transmembrane region" description="Helical" evidence="14">
    <location>
        <begin position="243"/>
        <end position="262"/>
    </location>
</feature>
<evidence type="ECO:0000256" key="13">
    <source>
        <dbReference type="ARBA" id="ARBA00076034"/>
    </source>
</evidence>
<evidence type="ECO:0000256" key="8">
    <source>
        <dbReference type="ARBA" id="ARBA00022692"/>
    </source>
</evidence>
<evidence type="ECO:0000256" key="11">
    <source>
        <dbReference type="ARBA" id="ARBA00023136"/>
    </source>
</evidence>
<dbReference type="Pfam" id="PF13593">
    <property type="entry name" value="SBF_like"/>
    <property type="match status" value="1"/>
</dbReference>
<comment type="caution">
    <text evidence="15">The sequence shown here is derived from an EMBL/GenBank/DDBJ whole genome shotgun (WGS) entry which is preliminary data.</text>
</comment>
<keyword evidence="11 14" id="KW-0472">Membrane</keyword>
<dbReference type="PANTHER" id="PTHR18640">
    <property type="entry name" value="SOLUTE CARRIER FAMILY 10 MEMBER 7"/>
    <property type="match status" value="1"/>
</dbReference>
<dbReference type="GO" id="GO:0009941">
    <property type="term" value="C:chloroplast envelope"/>
    <property type="evidence" value="ECO:0007669"/>
    <property type="project" value="UniProtKB-SubCell"/>
</dbReference>
<keyword evidence="10 14" id="KW-1133">Transmembrane helix</keyword>
<feature type="transmembrane region" description="Helical" evidence="14">
    <location>
        <begin position="283"/>
        <end position="300"/>
    </location>
</feature>
<comment type="function">
    <text evidence="1">May function as sodium-coupled metabolite transporter across the chloroplast envelope.</text>
</comment>
<keyword evidence="6" id="KW-0150">Chloroplast</keyword>
<evidence type="ECO:0000313" key="16">
    <source>
        <dbReference type="Proteomes" id="UP000636800"/>
    </source>
</evidence>
<evidence type="ECO:0000256" key="2">
    <source>
        <dbReference type="ARBA" id="ARBA00004119"/>
    </source>
</evidence>
<dbReference type="OrthoDB" id="640742at2759"/>
<evidence type="ECO:0000256" key="6">
    <source>
        <dbReference type="ARBA" id="ARBA00022528"/>
    </source>
</evidence>
<evidence type="ECO:0000256" key="7">
    <source>
        <dbReference type="ARBA" id="ARBA00022640"/>
    </source>
</evidence>
<protein>
    <recommendedName>
        <fullName evidence="12">Probable sodium/metabolite cotransporter BASS4, chloroplastic</fullName>
    </recommendedName>
    <alternativeName>
        <fullName evidence="13">Bile acid-sodium symporter family protein 4</fullName>
    </alternativeName>
</protein>
<sequence length="424" mass="45851">MAATLQTPAFRSPMVERGGISRIAPLPMNQARFGRHHLVPRSLSLLSQQSLHVIRLARASSGSDQAYGNNQFNSNGSWGLFLWTKQVLNFARSNFVPIALVVGIFLGFTNPIFGQLAVKYPLSKFSTAGIFFISGLTLRSKEISAAVEAWPAGILGLTSILLVTPFFAWVILQVNLSPREFVTGLAIFCCMPTTLSSGVALTQLVGGNSALALAMTVVSNLLGIMIVPFSLTNFVGGEARVSLPTMQLFKSLVMTLLVPLAMGKVLRHCLKSVAAFVDQNRQYVAMISATLLSIVPGTQVSRSKPQLLRVRPENLVAAVIMGLVVHLIFLALNAIIVGAFSFFCGGQESILAKRENARAVIIVASQKTLPVMVAVVEQLRGAFGEPGLLVLPCVAAHINQIIIDSFLVNWWIKKNQMAHFTKQV</sequence>
<keyword evidence="7" id="KW-0934">Plastid</keyword>
<name>A0A835RDB2_VANPL</name>
<dbReference type="InterPro" id="IPR016833">
    <property type="entry name" value="Put_Na-Bile_cotransptr"/>
</dbReference>
<reference evidence="15 16" key="1">
    <citation type="journal article" date="2020" name="Nat. Food">
        <title>A phased Vanilla planifolia genome enables genetic improvement of flavour and production.</title>
        <authorList>
            <person name="Hasing T."/>
            <person name="Tang H."/>
            <person name="Brym M."/>
            <person name="Khazi F."/>
            <person name="Huang T."/>
            <person name="Chambers A.H."/>
        </authorList>
    </citation>
    <scope>NUCLEOTIDE SEQUENCE [LARGE SCALE GENOMIC DNA]</scope>
    <source>
        <tissue evidence="15">Leaf</tissue>
    </source>
</reference>
<feature type="transmembrane region" description="Helical" evidence="14">
    <location>
        <begin position="211"/>
        <end position="231"/>
    </location>
</feature>
<evidence type="ECO:0000256" key="4">
    <source>
        <dbReference type="ARBA" id="ARBA00006528"/>
    </source>
</evidence>
<evidence type="ECO:0000256" key="10">
    <source>
        <dbReference type="ARBA" id="ARBA00022989"/>
    </source>
</evidence>
<evidence type="ECO:0000313" key="15">
    <source>
        <dbReference type="EMBL" id="KAG0489004.1"/>
    </source>
</evidence>
<dbReference type="GO" id="GO:0016020">
    <property type="term" value="C:membrane"/>
    <property type="evidence" value="ECO:0007669"/>
    <property type="project" value="UniProtKB-SubCell"/>
</dbReference>
<feature type="transmembrane region" description="Helical" evidence="14">
    <location>
        <begin position="95"/>
        <end position="114"/>
    </location>
</feature>
<dbReference type="Gene3D" id="1.20.1530.20">
    <property type="match status" value="1"/>
</dbReference>
<evidence type="ECO:0000256" key="1">
    <source>
        <dbReference type="ARBA" id="ARBA00003198"/>
    </source>
</evidence>
<keyword evidence="8 14" id="KW-0812">Transmembrane</keyword>
<dbReference type="InterPro" id="IPR038770">
    <property type="entry name" value="Na+/solute_symporter_sf"/>
</dbReference>
<feature type="transmembrane region" description="Helical" evidence="14">
    <location>
        <begin position="388"/>
        <end position="412"/>
    </location>
</feature>
<keyword evidence="5" id="KW-0813">Transport</keyword>
<dbReference type="Proteomes" id="UP000636800">
    <property type="component" value="Chromosome 3"/>
</dbReference>
<keyword evidence="16" id="KW-1185">Reference proteome</keyword>
<organism evidence="15 16">
    <name type="scientific">Vanilla planifolia</name>
    <name type="common">Vanilla</name>
    <dbReference type="NCBI Taxonomy" id="51239"/>
    <lineage>
        <taxon>Eukaryota</taxon>
        <taxon>Viridiplantae</taxon>
        <taxon>Streptophyta</taxon>
        <taxon>Embryophyta</taxon>
        <taxon>Tracheophyta</taxon>
        <taxon>Spermatophyta</taxon>
        <taxon>Magnoliopsida</taxon>
        <taxon>Liliopsida</taxon>
        <taxon>Asparagales</taxon>
        <taxon>Orchidaceae</taxon>
        <taxon>Vanilloideae</taxon>
        <taxon>Vanilleae</taxon>
        <taxon>Vanilla</taxon>
    </lineage>
</organism>
<comment type="similarity">
    <text evidence="4">Belongs to the bile acid:sodium symporter (BASS) (TC 2.A.28) family.</text>
</comment>
<proteinExistence type="inferred from homology"/>
<evidence type="ECO:0000256" key="9">
    <source>
        <dbReference type="ARBA" id="ARBA00022946"/>
    </source>
</evidence>